<dbReference type="CDD" id="cd00130">
    <property type="entry name" value="PAS"/>
    <property type="match status" value="2"/>
</dbReference>
<dbReference type="NCBIfam" id="TIGR00229">
    <property type="entry name" value="sensory_box"/>
    <property type="match status" value="2"/>
</dbReference>
<dbReference type="InterPro" id="IPR003594">
    <property type="entry name" value="HATPase_dom"/>
</dbReference>
<dbReference type="SUPFAM" id="SSF52172">
    <property type="entry name" value="CheY-like"/>
    <property type="match status" value="1"/>
</dbReference>
<dbReference type="Pfam" id="PF13426">
    <property type="entry name" value="PAS_9"/>
    <property type="match status" value="1"/>
</dbReference>
<dbReference type="AlphaFoldDB" id="A0A7Y9Z923"/>
<dbReference type="Gene3D" id="3.30.565.10">
    <property type="entry name" value="Histidine kinase-like ATPase, C-terminal domain"/>
    <property type="match status" value="1"/>
</dbReference>
<evidence type="ECO:0000256" key="2">
    <source>
        <dbReference type="ARBA" id="ARBA00004236"/>
    </source>
</evidence>
<dbReference type="InterPro" id="IPR001789">
    <property type="entry name" value="Sig_transdc_resp-reg_receiver"/>
</dbReference>
<evidence type="ECO:0000256" key="7">
    <source>
        <dbReference type="ARBA" id="ARBA00023012"/>
    </source>
</evidence>
<comment type="catalytic activity">
    <reaction evidence="1">
        <text>ATP + protein L-histidine = ADP + protein N-phospho-L-histidine.</text>
        <dbReference type="EC" id="2.7.13.3"/>
    </reaction>
</comment>
<dbReference type="PANTHER" id="PTHR43047:SF72">
    <property type="entry name" value="OSMOSENSING HISTIDINE PROTEIN KINASE SLN1"/>
    <property type="match status" value="1"/>
</dbReference>
<evidence type="ECO:0000256" key="4">
    <source>
        <dbReference type="ARBA" id="ARBA00022553"/>
    </source>
</evidence>
<dbReference type="PROSITE" id="PS50112">
    <property type="entry name" value="PAS"/>
    <property type="match status" value="2"/>
</dbReference>
<dbReference type="InterPro" id="IPR004358">
    <property type="entry name" value="Sig_transdc_His_kin-like_C"/>
</dbReference>
<dbReference type="Pfam" id="PF00072">
    <property type="entry name" value="Response_reg"/>
    <property type="match status" value="1"/>
</dbReference>
<evidence type="ECO:0000256" key="5">
    <source>
        <dbReference type="ARBA" id="ARBA00022679"/>
    </source>
</evidence>
<evidence type="ECO:0000256" key="6">
    <source>
        <dbReference type="ARBA" id="ARBA00022777"/>
    </source>
</evidence>
<dbReference type="InterPro" id="IPR013655">
    <property type="entry name" value="PAS_fold_3"/>
</dbReference>
<dbReference type="SMART" id="SM00388">
    <property type="entry name" value="HisKA"/>
    <property type="match status" value="1"/>
</dbReference>
<dbReference type="InterPro" id="IPR036890">
    <property type="entry name" value="HATPase_C_sf"/>
</dbReference>
<dbReference type="InterPro" id="IPR035965">
    <property type="entry name" value="PAS-like_dom_sf"/>
</dbReference>
<feature type="domain" description="Histidine kinase" evidence="9">
    <location>
        <begin position="282"/>
        <end position="499"/>
    </location>
</feature>
<dbReference type="EMBL" id="JACBZO010000001">
    <property type="protein sequence ID" value="NYI40490.1"/>
    <property type="molecule type" value="Genomic_DNA"/>
</dbReference>
<dbReference type="OrthoDB" id="9757990at2"/>
<dbReference type="SMART" id="SM00091">
    <property type="entry name" value="PAS"/>
    <property type="match status" value="2"/>
</dbReference>
<evidence type="ECO:0000259" key="11">
    <source>
        <dbReference type="PROSITE" id="PS50112"/>
    </source>
</evidence>
<evidence type="ECO:0000256" key="8">
    <source>
        <dbReference type="PROSITE-ProRule" id="PRU00169"/>
    </source>
</evidence>
<dbReference type="InterPro" id="IPR005467">
    <property type="entry name" value="His_kinase_dom"/>
</dbReference>
<dbReference type="SUPFAM" id="SSF55785">
    <property type="entry name" value="PYP-like sensor domain (PAS domain)"/>
    <property type="match status" value="2"/>
</dbReference>
<sequence>MSDPWSDPRFGLAMRHSGVGTALVAPDGSFLEVNDALCEILGRTKAELLAATWQQLTHPDDLAKDAALVQELLESHSEGYRLEKRYLRPDGAVVHGDLSVACVRRDSGAVEYFISQIVDVSEHWALAERYRLLAENVNDVVVLGDNDGVIVWVLPSVTAVLGWSPEEMAGVSFGEFVHPDDVGSVAAVQLGVSQGELGQFEVRLRCKSGAYRWLNVRVRPVLDEHGVVVGRVAGWWDAEEVHRASDALVASEAQAHDLADRYEAARNEALQANLAKTVFLSRMSHELRTPLNAVLGFAQLLAMDDLTEDQRDAVRQIRTGGKHLLRLLTEIMDISRIDSGRISLSMESVSVADAVDEALDLARAVAEQTEVTIGWAKAPDRTGYVWADRQRVIQILLNLVSNAVKYNRPGGSVVVWCEAREDAMLALHVRDTGYGLSPEQLSRVFEPFDRLGAEQTAVEGTGIGLTLSQGLAHVMSGRLEVVSTPGEGSVFSLILPISTADPIDEIPLVTVAHAPGGRATRVLSIEDNPTNTQLMVRIAALHGATELRTAADGSAGLVAAAEDRPDLVFLDLHLPDMTGETVLERLLQLPTMDGVPIVVVTADATPGLGARLKSLGAEAVLTKPVDVGEILAWIDHPIARRP</sequence>
<dbReference type="CDD" id="cd00082">
    <property type="entry name" value="HisKA"/>
    <property type="match status" value="1"/>
</dbReference>
<keyword evidence="7" id="KW-0902">Two-component regulatory system</keyword>
<feature type="domain" description="Response regulatory" evidence="10">
    <location>
        <begin position="521"/>
        <end position="638"/>
    </location>
</feature>
<dbReference type="InterPro" id="IPR000014">
    <property type="entry name" value="PAS"/>
</dbReference>
<organism evidence="13 14">
    <name type="scientific">Demequina lutea</name>
    <dbReference type="NCBI Taxonomy" id="431489"/>
    <lineage>
        <taxon>Bacteria</taxon>
        <taxon>Bacillati</taxon>
        <taxon>Actinomycetota</taxon>
        <taxon>Actinomycetes</taxon>
        <taxon>Micrococcales</taxon>
        <taxon>Demequinaceae</taxon>
        <taxon>Demequina</taxon>
    </lineage>
</organism>
<keyword evidence="4 8" id="KW-0597">Phosphoprotein</keyword>
<feature type="domain" description="PAC" evidence="12">
    <location>
        <begin position="198"/>
        <end position="250"/>
    </location>
</feature>
<evidence type="ECO:0000259" key="12">
    <source>
        <dbReference type="PROSITE" id="PS50113"/>
    </source>
</evidence>
<dbReference type="Gene3D" id="3.40.50.2300">
    <property type="match status" value="1"/>
</dbReference>
<keyword evidence="6" id="KW-0418">Kinase</keyword>
<name>A0A7Y9Z923_9MICO</name>
<dbReference type="PROSITE" id="PS50110">
    <property type="entry name" value="RESPONSE_REGULATORY"/>
    <property type="match status" value="1"/>
</dbReference>
<dbReference type="EC" id="2.7.13.3" evidence="3"/>
<protein>
    <recommendedName>
        <fullName evidence="3">histidine kinase</fullName>
        <ecNumber evidence="3">2.7.13.3</ecNumber>
    </recommendedName>
</protein>
<feature type="modified residue" description="4-aspartylphosphate" evidence="8">
    <location>
        <position position="571"/>
    </location>
</feature>
<dbReference type="GO" id="GO:0009927">
    <property type="term" value="F:histidine phosphotransfer kinase activity"/>
    <property type="evidence" value="ECO:0007669"/>
    <property type="project" value="TreeGrafter"/>
</dbReference>
<dbReference type="Pfam" id="PF00512">
    <property type="entry name" value="HisKA"/>
    <property type="match status" value="1"/>
</dbReference>
<keyword evidence="5" id="KW-0808">Transferase</keyword>
<reference evidence="13 14" key="1">
    <citation type="submission" date="2020-07" db="EMBL/GenBank/DDBJ databases">
        <title>Sequencing the genomes of 1000 actinobacteria strains.</title>
        <authorList>
            <person name="Klenk H.-P."/>
        </authorList>
    </citation>
    <scope>NUCLEOTIDE SEQUENCE [LARGE SCALE GENOMIC DNA]</scope>
    <source>
        <strain evidence="13 14">DSM 19970</strain>
    </source>
</reference>
<dbReference type="GO" id="GO:0005886">
    <property type="term" value="C:plasma membrane"/>
    <property type="evidence" value="ECO:0007669"/>
    <property type="project" value="UniProtKB-SubCell"/>
</dbReference>
<dbReference type="SUPFAM" id="SSF47384">
    <property type="entry name" value="Homodimeric domain of signal transducing histidine kinase"/>
    <property type="match status" value="1"/>
</dbReference>
<feature type="domain" description="PAS" evidence="11">
    <location>
        <begin position="126"/>
        <end position="181"/>
    </location>
</feature>
<dbReference type="Pfam" id="PF02518">
    <property type="entry name" value="HATPase_c"/>
    <property type="match status" value="1"/>
</dbReference>
<dbReference type="Gene3D" id="3.30.450.20">
    <property type="entry name" value="PAS domain"/>
    <property type="match status" value="2"/>
</dbReference>
<gene>
    <name evidence="13" type="ORF">BKA03_000609</name>
</gene>
<proteinExistence type="predicted"/>
<dbReference type="SMART" id="SM00387">
    <property type="entry name" value="HATPase_c"/>
    <property type="match status" value="1"/>
</dbReference>
<dbReference type="RefSeq" id="WP_062076146.1">
    <property type="nucleotide sequence ID" value="NZ_BBRC01000018.1"/>
</dbReference>
<dbReference type="PRINTS" id="PR00344">
    <property type="entry name" value="BCTRLSENSOR"/>
</dbReference>
<evidence type="ECO:0000256" key="1">
    <source>
        <dbReference type="ARBA" id="ARBA00000085"/>
    </source>
</evidence>
<dbReference type="SMART" id="SM00448">
    <property type="entry name" value="REC"/>
    <property type="match status" value="1"/>
</dbReference>
<comment type="subcellular location">
    <subcellularLocation>
        <location evidence="2">Cell membrane</location>
    </subcellularLocation>
</comment>
<dbReference type="PANTHER" id="PTHR43047">
    <property type="entry name" value="TWO-COMPONENT HISTIDINE PROTEIN KINASE"/>
    <property type="match status" value="1"/>
</dbReference>
<dbReference type="InterPro" id="IPR011006">
    <property type="entry name" value="CheY-like_superfamily"/>
</dbReference>
<dbReference type="SUPFAM" id="SSF55874">
    <property type="entry name" value="ATPase domain of HSP90 chaperone/DNA topoisomerase II/histidine kinase"/>
    <property type="match status" value="1"/>
</dbReference>
<feature type="domain" description="PAC" evidence="12">
    <location>
        <begin position="80"/>
        <end position="132"/>
    </location>
</feature>
<evidence type="ECO:0000259" key="9">
    <source>
        <dbReference type="PROSITE" id="PS50109"/>
    </source>
</evidence>
<dbReference type="SMART" id="SM00086">
    <property type="entry name" value="PAC"/>
    <property type="match status" value="2"/>
</dbReference>
<dbReference type="Gene3D" id="1.10.287.130">
    <property type="match status" value="1"/>
</dbReference>
<accession>A0A7Y9Z923</accession>
<dbReference type="InterPro" id="IPR003661">
    <property type="entry name" value="HisK_dim/P_dom"/>
</dbReference>
<evidence type="ECO:0000313" key="14">
    <source>
        <dbReference type="Proteomes" id="UP000547973"/>
    </source>
</evidence>
<evidence type="ECO:0000313" key="13">
    <source>
        <dbReference type="EMBL" id="NYI40490.1"/>
    </source>
</evidence>
<dbReference type="InterPro" id="IPR001610">
    <property type="entry name" value="PAC"/>
</dbReference>
<evidence type="ECO:0000259" key="10">
    <source>
        <dbReference type="PROSITE" id="PS50110"/>
    </source>
</evidence>
<dbReference type="Pfam" id="PF08447">
    <property type="entry name" value="PAS_3"/>
    <property type="match status" value="1"/>
</dbReference>
<dbReference type="PROSITE" id="PS50113">
    <property type="entry name" value="PAC"/>
    <property type="match status" value="2"/>
</dbReference>
<dbReference type="GO" id="GO:0000155">
    <property type="term" value="F:phosphorelay sensor kinase activity"/>
    <property type="evidence" value="ECO:0007669"/>
    <property type="project" value="InterPro"/>
</dbReference>
<dbReference type="InterPro" id="IPR000700">
    <property type="entry name" value="PAS-assoc_C"/>
</dbReference>
<dbReference type="InterPro" id="IPR036097">
    <property type="entry name" value="HisK_dim/P_sf"/>
</dbReference>
<comment type="caution">
    <text evidence="13">The sequence shown here is derived from an EMBL/GenBank/DDBJ whole genome shotgun (WGS) entry which is preliminary data.</text>
</comment>
<feature type="domain" description="PAS" evidence="11">
    <location>
        <begin position="27"/>
        <end position="76"/>
    </location>
</feature>
<evidence type="ECO:0000256" key="3">
    <source>
        <dbReference type="ARBA" id="ARBA00012438"/>
    </source>
</evidence>
<dbReference type="PROSITE" id="PS50109">
    <property type="entry name" value="HIS_KIN"/>
    <property type="match status" value="1"/>
</dbReference>
<keyword evidence="14" id="KW-1185">Reference proteome</keyword>
<dbReference type="Proteomes" id="UP000547973">
    <property type="component" value="Unassembled WGS sequence"/>
</dbReference>